<dbReference type="Proteomes" id="UP001519064">
    <property type="component" value="Unassembled WGS sequence"/>
</dbReference>
<proteinExistence type="predicted"/>
<protein>
    <submittedName>
        <fullName evidence="2">DUF397 domain-containing protein</fullName>
    </submittedName>
</protein>
<gene>
    <name evidence="2" type="ORF">ITI46_21155</name>
</gene>
<keyword evidence="3" id="KW-1185">Reference proteome</keyword>
<evidence type="ECO:0000313" key="2">
    <source>
        <dbReference type="EMBL" id="MBO8194148.1"/>
    </source>
</evidence>
<sequence>MRDSKDTARTPLVFPTPAWTAFVAEVKRSR</sequence>
<accession>A0ABS3XFI1</accession>
<comment type="caution">
    <text evidence="2">The sequence shown here is derived from an EMBL/GenBank/DDBJ whole genome shotgun (WGS) entry which is preliminary data.</text>
</comment>
<name>A0ABS3XFI1_9ACTN</name>
<dbReference type="EMBL" id="JADKMA010000112">
    <property type="protein sequence ID" value="MBO8194148.1"/>
    <property type="molecule type" value="Genomic_DNA"/>
</dbReference>
<dbReference type="InterPro" id="IPR007278">
    <property type="entry name" value="DUF397"/>
</dbReference>
<evidence type="ECO:0000313" key="3">
    <source>
        <dbReference type="Proteomes" id="UP001519064"/>
    </source>
</evidence>
<dbReference type="Pfam" id="PF04149">
    <property type="entry name" value="DUF397"/>
    <property type="match status" value="1"/>
</dbReference>
<feature type="domain" description="DUF397" evidence="1">
    <location>
        <begin position="1"/>
        <end position="27"/>
    </location>
</feature>
<reference evidence="2 3" key="1">
    <citation type="submission" date="2020-11" db="EMBL/GenBank/DDBJ databases">
        <title>Streptomyces spirodelae sp. nov., isolated from duckweed.</title>
        <authorList>
            <person name="Saimee Y."/>
            <person name="Duangmal K."/>
        </authorList>
    </citation>
    <scope>NUCLEOTIDE SEQUENCE [LARGE SCALE GENOMIC DNA]</scope>
    <source>
        <strain evidence="2 3">S16-07</strain>
    </source>
</reference>
<organism evidence="2 3">
    <name type="scientific">Streptomyces oryzae</name>
    <dbReference type="NCBI Taxonomy" id="1434886"/>
    <lineage>
        <taxon>Bacteria</taxon>
        <taxon>Bacillati</taxon>
        <taxon>Actinomycetota</taxon>
        <taxon>Actinomycetes</taxon>
        <taxon>Kitasatosporales</taxon>
        <taxon>Streptomycetaceae</taxon>
        <taxon>Streptomyces</taxon>
    </lineage>
</organism>
<evidence type="ECO:0000259" key="1">
    <source>
        <dbReference type="Pfam" id="PF04149"/>
    </source>
</evidence>